<dbReference type="SUPFAM" id="SSF82771">
    <property type="entry name" value="GIY-YIG endonuclease"/>
    <property type="match status" value="1"/>
</dbReference>
<dbReference type="CDD" id="cd00719">
    <property type="entry name" value="GIY-YIG_SF"/>
    <property type="match status" value="1"/>
</dbReference>
<feature type="domain" description="GIY-YIG" evidence="1">
    <location>
        <begin position="24"/>
        <end position="100"/>
    </location>
</feature>
<organism evidence="2 3">
    <name type="scientific">Nostoc commune NIES-4072</name>
    <dbReference type="NCBI Taxonomy" id="2005467"/>
    <lineage>
        <taxon>Bacteria</taxon>
        <taxon>Bacillati</taxon>
        <taxon>Cyanobacteriota</taxon>
        <taxon>Cyanophyceae</taxon>
        <taxon>Nostocales</taxon>
        <taxon>Nostocaceae</taxon>
        <taxon>Nostoc</taxon>
    </lineage>
</organism>
<evidence type="ECO:0000259" key="1">
    <source>
        <dbReference type="PROSITE" id="PS50164"/>
    </source>
</evidence>
<dbReference type="EMBL" id="BDUD01000005">
    <property type="protein sequence ID" value="GBG23577.1"/>
    <property type="molecule type" value="Genomic_DNA"/>
</dbReference>
<reference evidence="2 3" key="1">
    <citation type="submission" date="2017-06" db="EMBL/GenBank/DDBJ databases">
        <title>Genome sequencing of cyanobaciteial culture collection at National Institute for Environmental Studies (NIES).</title>
        <authorList>
            <person name="Hirose Y."/>
            <person name="Shimura Y."/>
            <person name="Fujisawa T."/>
            <person name="Nakamura Y."/>
            <person name="Kawachi M."/>
        </authorList>
    </citation>
    <scope>NUCLEOTIDE SEQUENCE [LARGE SCALE GENOMIC DNA]</scope>
    <source>
        <strain evidence="2 3">NIES-4072</strain>
    </source>
</reference>
<dbReference type="AlphaFoldDB" id="A0A2R5FXT6"/>
<sequence length="298" mass="35283">MLIEDIDLSTLPSVYLLEKEQLPNLAAIYFVCDSKGQVLYIGRTVNLVERWKDHHRFQQLKRFNRKNIISISWMDCSKQINLLSKLENKLIKIYNPSLNWTRVVSPIRKITSFENNPIPLKVVDKYQPNYGNTKNVIEVEPWEELEPMPEGEARVMNRQFLYVDGVEIEVCYSTNEKYFVRYNVYWWIIYGRKNPNIVSDKVIQNLESAIDRLPTIRWSGYRFRVETIVFSEDDVEVESILFPLVMFEDLIRWLKLNYTGKSREELEKGEYKPKPDDPASIKLCAWLQRNSLSSLLQT</sequence>
<evidence type="ECO:0000313" key="2">
    <source>
        <dbReference type="EMBL" id="GBG23577.1"/>
    </source>
</evidence>
<evidence type="ECO:0000313" key="3">
    <source>
        <dbReference type="Proteomes" id="UP000245124"/>
    </source>
</evidence>
<dbReference type="InterPro" id="IPR000305">
    <property type="entry name" value="GIY-YIG_endonuc"/>
</dbReference>
<dbReference type="InterPro" id="IPR035901">
    <property type="entry name" value="GIY-YIG_endonuc_sf"/>
</dbReference>
<dbReference type="Proteomes" id="UP000245124">
    <property type="component" value="Unassembled WGS sequence"/>
</dbReference>
<protein>
    <submittedName>
        <fullName evidence="2">XRE family transcriptional regulator</fullName>
    </submittedName>
</protein>
<dbReference type="OrthoDB" id="468458at2"/>
<dbReference type="SMART" id="SM00465">
    <property type="entry name" value="GIYc"/>
    <property type="match status" value="1"/>
</dbReference>
<keyword evidence="3" id="KW-1185">Reference proteome</keyword>
<gene>
    <name evidence="2" type="ORF">NIES4072_72890</name>
</gene>
<comment type="caution">
    <text evidence="2">The sequence shown here is derived from an EMBL/GenBank/DDBJ whole genome shotgun (WGS) entry which is preliminary data.</text>
</comment>
<dbReference type="RefSeq" id="WP_109013446.1">
    <property type="nucleotide sequence ID" value="NZ_BDUD01000005.1"/>
</dbReference>
<name>A0A2R5FXT6_NOSCO</name>
<accession>A0A2R5FXT6</accession>
<dbReference type="Pfam" id="PF01541">
    <property type="entry name" value="GIY-YIG"/>
    <property type="match status" value="1"/>
</dbReference>
<proteinExistence type="predicted"/>
<dbReference type="Gene3D" id="3.40.1440.10">
    <property type="entry name" value="GIY-YIG endonuclease"/>
    <property type="match status" value="1"/>
</dbReference>
<dbReference type="PROSITE" id="PS50164">
    <property type="entry name" value="GIY_YIG"/>
    <property type="match status" value="1"/>
</dbReference>